<name>A0A060T4N6_BLAAD</name>
<organism evidence="2">
    <name type="scientific">Blastobotrys adeninivorans</name>
    <name type="common">Yeast</name>
    <name type="synonym">Arxula adeninivorans</name>
    <dbReference type="NCBI Taxonomy" id="409370"/>
    <lineage>
        <taxon>Eukaryota</taxon>
        <taxon>Fungi</taxon>
        <taxon>Dikarya</taxon>
        <taxon>Ascomycota</taxon>
        <taxon>Saccharomycotina</taxon>
        <taxon>Dipodascomycetes</taxon>
        <taxon>Dipodascales</taxon>
        <taxon>Trichomonascaceae</taxon>
        <taxon>Blastobotrys</taxon>
    </lineage>
</organism>
<feature type="compositionally biased region" description="Basic and acidic residues" evidence="1">
    <location>
        <begin position="164"/>
        <end position="176"/>
    </location>
</feature>
<reference evidence="2" key="1">
    <citation type="submission" date="2014-02" db="EMBL/GenBank/DDBJ databases">
        <authorList>
            <person name="Genoscope - CEA"/>
        </authorList>
    </citation>
    <scope>NUCLEOTIDE SEQUENCE</scope>
    <source>
        <strain evidence="2">LS3</strain>
    </source>
</reference>
<evidence type="ECO:0000256" key="1">
    <source>
        <dbReference type="SAM" id="MobiDB-lite"/>
    </source>
</evidence>
<feature type="compositionally biased region" description="Polar residues" evidence="1">
    <location>
        <begin position="132"/>
        <end position="148"/>
    </location>
</feature>
<feature type="compositionally biased region" description="Basic and acidic residues" evidence="1">
    <location>
        <begin position="202"/>
        <end position="213"/>
    </location>
</feature>
<feature type="region of interest" description="Disordered" evidence="1">
    <location>
        <begin position="1"/>
        <end position="213"/>
    </location>
</feature>
<reference evidence="2" key="2">
    <citation type="submission" date="2014-06" db="EMBL/GenBank/DDBJ databases">
        <title>The complete genome of Blastobotrys (Arxula) adeninivorans LS3 - a yeast of biotechnological interest.</title>
        <authorList>
            <person name="Kunze G."/>
            <person name="Gaillardin C."/>
            <person name="Czernicka M."/>
            <person name="Durrens P."/>
            <person name="Martin T."/>
            <person name="Boer E."/>
            <person name="Gabaldon T."/>
            <person name="Cruz J."/>
            <person name="Talla E."/>
            <person name="Marck C."/>
            <person name="Goffeau A."/>
            <person name="Barbe V."/>
            <person name="Baret P."/>
            <person name="Baronian K."/>
            <person name="Beier S."/>
            <person name="Bleykasten C."/>
            <person name="Bode R."/>
            <person name="Casaregola S."/>
            <person name="Despons L."/>
            <person name="Fairhead C."/>
            <person name="Giersberg M."/>
            <person name="Gierski P."/>
            <person name="Hahnel U."/>
            <person name="Hartmann A."/>
            <person name="Jankowska D."/>
            <person name="Jubin C."/>
            <person name="Jung P."/>
            <person name="Lafontaine I."/>
            <person name="Leh-Louis V."/>
            <person name="Lemaire M."/>
            <person name="Marcet-Houben M."/>
            <person name="Mascher M."/>
            <person name="Morel G."/>
            <person name="Richard G.-F."/>
            <person name="Riechen J."/>
            <person name="Sacerdot C."/>
            <person name="Sarkar A."/>
            <person name="Savel G."/>
            <person name="Schacherer J."/>
            <person name="Sherman D."/>
            <person name="Straub M.-L."/>
            <person name="Stein N."/>
            <person name="Thierry A."/>
            <person name="Trautwein-Schult A."/>
            <person name="Westhof E."/>
            <person name="Worch S."/>
            <person name="Dujon B."/>
            <person name="Souciet J.-L."/>
            <person name="Wincker P."/>
            <person name="Scholz U."/>
            <person name="Neuveglise N."/>
        </authorList>
    </citation>
    <scope>NUCLEOTIDE SEQUENCE</scope>
    <source>
        <strain evidence="2">LS3</strain>
    </source>
</reference>
<gene>
    <name evidence="2" type="ORF">GNLVRS02_ARAD1C42460g</name>
</gene>
<proteinExistence type="predicted"/>
<feature type="compositionally biased region" description="Basic residues" evidence="1">
    <location>
        <begin position="70"/>
        <end position="79"/>
    </location>
</feature>
<feature type="compositionally biased region" description="Basic and acidic residues" evidence="1">
    <location>
        <begin position="47"/>
        <end position="69"/>
    </location>
</feature>
<evidence type="ECO:0000313" key="2">
    <source>
        <dbReference type="EMBL" id="CDP35744.1"/>
    </source>
</evidence>
<protein>
    <submittedName>
        <fullName evidence="2">ARAD1C42460p</fullName>
    </submittedName>
</protein>
<feature type="compositionally biased region" description="Basic and acidic residues" evidence="1">
    <location>
        <begin position="1"/>
        <end position="21"/>
    </location>
</feature>
<sequence length="235" mass="26858">MVRLESKWADSDDESPSKKPSVETFKGGQKLASRWADESDDEPINDNEIHDEQPRPSEPHHNRHESPRADRHRSRRRSRNLSSGSKPQEPTLSNDALKFAQRLSPQKNDSDQAIDSAIEPEVKTSPRRQRQDTQNSGPRPKTISSPSRTSRDEIHRQRQLNRQKKLDGPHLEWDNHRTRHGPQAKAKPPIRQQNPEPVPASPEKREKLSHEEATQLIKDMAALSTSGSWADDDDI</sequence>
<accession>A0A060T4N6</accession>
<dbReference type="AlphaFoldDB" id="A0A060T4N6"/>
<dbReference type="EMBL" id="HG937693">
    <property type="protein sequence ID" value="CDP35744.1"/>
    <property type="molecule type" value="Genomic_DNA"/>
</dbReference>
<feature type="compositionally biased region" description="Polar residues" evidence="1">
    <location>
        <begin position="103"/>
        <end position="113"/>
    </location>
</feature>